<dbReference type="Proteomes" id="UP000585665">
    <property type="component" value="Unassembled WGS sequence"/>
</dbReference>
<dbReference type="InterPro" id="IPR004852">
    <property type="entry name" value="Di-haem_cyt_c_peroxidsae"/>
</dbReference>
<keyword evidence="11" id="KW-1185">Reference proteome</keyword>
<comment type="subcellular location">
    <subcellularLocation>
        <location evidence="1">Cell envelope</location>
    </subcellularLocation>
</comment>
<evidence type="ECO:0000256" key="1">
    <source>
        <dbReference type="ARBA" id="ARBA00004196"/>
    </source>
</evidence>
<reference evidence="10 11" key="1">
    <citation type="submission" date="2020-06" db="EMBL/GenBank/DDBJ databases">
        <title>Description of novel acetic acid bacteria.</title>
        <authorList>
            <person name="Sombolestani A."/>
        </authorList>
    </citation>
    <scope>NUCLEOTIDE SEQUENCE [LARGE SCALE GENOMIC DNA]</scope>
    <source>
        <strain evidence="10 11">LMG 27010</strain>
    </source>
</reference>
<dbReference type="GO" id="GO:0046872">
    <property type="term" value="F:metal ion binding"/>
    <property type="evidence" value="ECO:0007669"/>
    <property type="project" value="UniProtKB-KW"/>
</dbReference>
<dbReference type="Pfam" id="PF03150">
    <property type="entry name" value="CCP_MauG"/>
    <property type="match status" value="1"/>
</dbReference>
<evidence type="ECO:0000256" key="4">
    <source>
        <dbReference type="ARBA" id="ARBA00022729"/>
    </source>
</evidence>
<keyword evidence="3 7" id="KW-0479">Metal-binding</keyword>
<keyword evidence="6 7" id="KW-0408">Iron</keyword>
<dbReference type="Gene3D" id="1.10.760.10">
    <property type="entry name" value="Cytochrome c-like domain"/>
    <property type="match status" value="2"/>
</dbReference>
<accession>A0A850P764</accession>
<comment type="caution">
    <text evidence="10">The sequence shown here is derived from an EMBL/GenBank/DDBJ whole genome shotgun (WGS) entry which is preliminary data.</text>
</comment>
<dbReference type="InterPro" id="IPR009056">
    <property type="entry name" value="Cyt_c-like_dom"/>
</dbReference>
<evidence type="ECO:0000259" key="9">
    <source>
        <dbReference type="PROSITE" id="PS51007"/>
    </source>
</evidence>
<dbReference type="AlphaFoldDB" id="A0A850P764"/>
<feature type="region of interest" description="Disordered" evidence="8">
    <location>
        <begin position="107"/>
        <end position="128"/>
    </location>
</feature>
<dbReference type="InterPro" id="IPR036909">
    <property type="entry name" value="Cyt_c-like_dom_sf"/>
</dbReference>
<dbReference type="InterPro" id="IPR051395">
    <property type="entry name" value="Cytochrome_c_Peroxidase/MauG"/>
</dbReference>
<gene>
    <name evidence="10" type="ORF">HUK82_07705</name>
</gene>
<keyword evidence="2 7" id="KW-0349">Heme</keyword>
<proteinExistence type="predicted"/>
<dbReference type="RefSeq" id="WP_176613413.1">
    <property type="nucleotide sequence ID" value="NZ_JABXXR010000044.1"/>
</dbReference>
<sequence length="422" mass="45835">MVFRRIGAPEAAAVALLLVTGVAIDGRARAAAVALSPRAELGKALFRDPVLSASGRMSCASCHDPANHYAPSNDFAVQRGGLDGHLSGVRAVPTLTYKDEVPDFDIALENPDGSQSAPGGGHDWDGRKPDIAAQSLVPLLQSFEMANKDAAELVDRVRGIPRYRDRFTAVFGADIFGRTDRAFGAIGLALQAYQHEDASFHAYTSQYDYYTRGLATLTPAQARGMALFNDPERANCAACHTAGVGPGAGGSMSSGQFTDFFFRALGVPRNDTIDYRPYGGYDMGLCGPLRTDLTPARAAGNAQFCGLFITPTLRNVASRHVFFHNGRFTRLRDAVAFYFTRDITPRRWYAKAPRYNDLPPALRTNVDHADMPFTNQKPGARPVANDRDIDDIVAFLGTLTDGYDVKRQRYDTSTPGDGARDR</sequence>
<dbReference type="PANTHER" id="PTHR30600:SF10">
    <property type="entry name" value="BLL6722 PROTEIN"/>
    <property type="match status" value="1"/>
</dbReference>
<dbReference type="GO" id="GO:0004130">
    <property type="term" value="F:cytochrome-c peroxidase activity"/>
    <property type="evidence" value="ECO:0007669"/>
    <property type="project" value="TreeGrafter"/>
</dbReference>
<feature type="domain" description="Cytochrome c" evidence="9">
    <location>
        <begin position="37"/>
        <end position="144"/>
    </location>
</feature>
<evidence type="ECO:0000256" key="8">
    <source>
        <dbReference type="SAM" id="MobiDB-lite"/>
    </source>
</evidence>
<keyword evidence="5" id="KW-0560">Oxidoreductase</keyword>
<evidence type="ECO:0000256" key="7">
    <source>
        <dbReference type="PROSITE-ProRule" id="PRU00433"/>
    </source>
</evidence>
<name>A0A850P764_9PROT</name>
<keyword evidence="4" id="KW-0732">Signal</keyword>
<evidence type="ECO:0000313" key="10">
    <source>
        <dbReference type="EMBL" id="NVN40447.1"/>
    </source>
</evidence>
<dbReference type="GO" id="GO:0030313">
    <property type="term" value="C:cell envelope"/>
    <property type="evidence" value="ECO:0007669"/>
    <property type="project" value="UniProtKB-SubCell"/>
</dbReference>
<feature type="domain" description="Cytochrome c" evidence="9">
    <location>
        <begin position="219"/>
        <end position="400"/>
    </location>
</feature>
<evidence type="ECO:0000313" key="11">
    <source>
        <dbReference type="Proteomes" id="UP000585665"/>
    </source>
</evidence>
<dbReference type="GO" id="GO:0020037">
    <property type="term" value="F:heme binding"/>
    <property type="evidence" value="ECO:0007669"/>
    <property type="project" value="InterPro"/>
</dbReference>
<dbReference type="GO" id="GO:0009055">
    <property type="term" value="F:electron transfer activity"/>
    <property type="evidence" value="ECO:0007669"/>
    <property type="project" value="InterPro"/>
</dbReference>
<evidence type="ECO:0000256" key="6">
    <source>
        <dbReference type="ARBA" id="ARBA00023004"/>
    </source>
</evidence>
<dbReference type="SUPFAM" id="SSF46626">
    <property type="entry name" value="Cytochrome c"/>
    <property type="match status" value="2"/>
</dbReference>
<dbReference type="PANTHER" id="PTHR30600">
    <property type="entry name" value="CYTOCHROME C PEROXIDASE-RELATED"/>
    <property type="match status" value="1"/>
</dbReference>
<evidence type="ECO:0000256" key="5">
    <source>
        <dbReference type="ARBA" id="ARBA00023002"/>
    </source>
</evidence>
<evidence type="ECO:0000256" key="3">
    <source>
        <dbReference type="ARBA" id="ARBA00022723"/>
    </source>
</evidence>
<evidence type="ECO:0000256" key="2">
    <source>
        <dbReference type="ARBA" id="ARBA00022617"/>
    </source>
</evidence>
<protein>
    <submittedName>
        <fullName evidence="10">C-type cytochrome</fullName>
    </submittedName>
</protein>
<dbReference type="PROSITE" id="PS51007">
    <property type="entry name" value="CYTC"/>
    <property type="match status" value="2"/>
</dbReference>
<dbReference type="EMBL" id="JABXXR010000044">
    <property type="protein sequence ID" value="NVN40447.1"/>
    <property type="molecule type" value="Genomic_DNA"/>
</dbReference>
<organism evidence="10 11">
    <name type="scientific">Ameyamaea chiangmaiensis</name>
    <dbReference type="NCBI Taxonomy" id="442969"/>
    <lineage>
        <taxon>Bacteria</taxon>
        <taxon>Pseudomonadati</taxon>
        <taxon>Pseudomonadota</taxon>
        <taxon>Alphaproteobacteria</taxon>
        <taxon>Acetobacterales</taxon>
        <taxon>Acetobacteraceae</taxon>
        <taxon>Ameyamaea</taxon>
    </lineage>
</organism>